<dbReference type="PANTHER" id="PTHR38103">
    <property type="entry name" value="RECOMBINATION-ASSOCIATED PROTEIN RDGC"/>
    <property type="match status" value="1"/>
</dbReference>
<dbReference type="InterPro" id="IPR007476">
    <property type="entry name" value="RdgC"/>
</dbReference>
<dbReference type="GO" id="GO:0003690">
    <property type="term" value="F:double-stranded DNA binding"/>
    <property type="evidence" value="ECO:0007669"/>
    <property type="project" value="TreeGrafter"/>
</dbReference>
<evidence type="ECO:0000256" key="1">
    <source>
        <dbReference type="ARBA" id="ARBA00004453"/>
    </source>
</evidence>
<dbReference type="EMBL" id="UFRQ01000003">
    <property type="protein sequence ID" value="SUT93793.1"/>
    <property type="molecule type" value="Genomic_DNA"/>
</dbReference>
<evidence type="ECO:0000256" key="6">
    <source>
        <dbReference type="SAM" id="Coils"/>
    </source>
</evidence>
<feature type="coiled-coil region" evidence="6">
    <location>
        <begin position="78"/>
        <end position="105"/>
    </location>
</feature>
<protein>
    <recommendedName>
        <fullName evidence="3">Recombination-associated protein RdgC</fullName>
    </recommendedName>
</protein>
<evidence type="ECO:0000256" key="2">
    <source>
        <dbReference type="ARBA" id="ARBA00008657"/>
    </source>
</evidence>
<proteinExistence type="inferred from homology"/>
<organism evidence="7 8">
    <name type="scientific">[Actinobacillus] rossii</name>
    <dbReference type="NCBI Taxonomy" id="123820"/>
    <lineage>
        <taxon>Bacteria</taxon>
        <taxon>Pseudomonadati</taxon>
        <taxon>Pseudomonadota</taxon>
        <taxon>Gammaproteobacteria</taxon>
        <taxon>Pasteurellales</taxon>
        <taxon>Pasteurellaceae</taxon>
    </lineage>
</organism>
<dbReference type="Pfam" id="PF04381">
    <property type="entry name" value="RdgC"/>
    <property type="match status" value="1"/>
</dbReference>
<sequence length="300" mass="34222">MFWFKNAMAYRLTSKIDLSKIEEALQTAKFTPCEKSDYSRFGWSEPLHDTGLLAYQASGHILLVSCKEEKNLPAYAVNRRLSERLAELEEKEQRKLKKTEKLALKGAVISEMLPHAFSKFTHTAIWIDTNKGLVFVDSSSAKKAEDSLALLRKSLGSLPVVPLAFNSDISTVMTDWLSNNNAPEWATLLEDCKLKDFTANNEITIKRQDLDNEEILNLIEHGNSVISLAIQRENHLSFVLNQDGTIGKIKFEDDITERNDDILKEDYQQRFDADFILMVEELSQLFELLAAEFDGIKERL</sequence>
<keyword evidence="8" id="KW-1185">Reference proteome</keyword>
<comment type="subcellular location">
    <subcellularLocation>
        <location evidence="1">Cytoplasm</location>
        <location evidence="1">Nucleoid</location>
    </subcellularLocation>
</comment>
<evidence type="ECO:0000313" key="7">
    <source>
        <dbReference type="EMBL" id="SUT93793.1"/>
    </source>
</evidence>
<dbReference type="PANTHER" id="PTHR38103:SF1">
    <property type="entry name" value="RECOMBINATION-ASSOCIATED PROTEIN RDGC"/>
    <property type="match status" value="1"/>
</dbReference>
<name>A0A380TYP9_9PAST</name>
<reference evidence="7 8" key="1">
    <citation type="submission" date="2018-06" db="EMBL/GenBank/DDBJ databases">
        <authorList>
            <consortium name="Pathogen Informatics"/>
            <person name="Doyle S."/>
        </authorList>
    </citation>
    <scope>NUCLEOTIDE SEQUENCE [LARGE SCALE GENOMIC DNA]</scope>
    <source>
        <strain evidence="7 8">NCTC10801</strain>
    </source>
</reference>
<evidence type="ECO:0000256" key="3">
    <source>
        <dbReference type="ARBA" id="ARBA00022296"/>
    </source>
</evidence>
<keyword evidence="6" id="KW-0175">Coiled coil</keyword>
<dbReference type="AlphaFoldDB" id="A0A380TYP9"/>
<keyword evidence="5" id="KW-0233">DNA recombination</keyword>
<keyword evidence="4" id="KW-0963">Cytoplasm</keyword>
<dbReference type="NCBIfam" id="NF001464">
    <property type="entry name" value="PRK00321.1-5"/>
    <property type="match status" value="1"/>
</dbReference>
<dbReference type="NCBIfam" id="NF001462">
    <property type="entry name" value="PRK00321.1-3"/>
    <property type="match status" value="1"/>
</dbReference>
<dbReference type="Proteomes" id="UP000254649">
    <property type="component" value="Unassembled WGS sequence"/>
</dbReference>
<dbReference type="OrthoDB" id="5290530at2"/>
<dbReference type="GO" id="GO:0000018">
    <property type="term" value="P:regulation of DNA recombination"/>
    <property type="evidence" value="ECO:0007669"/>
    <property type="project" value="TreeGrafter"/>
</dbReference>
<accession>A0A380TYP9</accession>
<evidence type="ECO:0000256" key="5">
    <source>
        <dbReference type="ARBA" id="ARBA00023172"/>
    </source>
</evidence>
<evidence type="ECO:0000313" key="8">
    <source>
        <dbReference type="Proteomes" id="UP000254649"/>
    </source>
</evidence>
<evidence type="ECO:0000256" key="4">
    <source>
        <dbReference type="ARBA" id="ARBA00022490"/>
    </source>
</evidence>
<dbReference type="GO" id="GO:0043590">
    <property type="term" value="C:bacterial nucleoid"/>
    <property type="evidence" value="ECO:0007669"/>
    <property type="project" value="TreeGrafter"/>
</dbReference>
<dbReference type="GO" id="GO:0006310">
    <property type="term" value="P:DNA recombination"/>
    <property type="evidence" value="ECO:0007669"/>
    <property type="project" value="UniProtKB-KW"/>
</dbReference>
<comment type="similarity">
    <text evidence="2">Belongs to the RdgC family.</text>
</comment>
<gene>
    <name evidence="7" type="primary">rdgC_2</name>
    <name evidence="7" type="ORF">NCTC10801_02048</name>
</gene>